<dbReference type="InterPro" id="IPR010920">
    <property type="entry name" value="LSM_dom_sf"/>
</dbReference>
<feature type="transmembrane region" description="Helical" evidence="6">
    <location>
        <begin position="23"/>
        <end position="44"/>
    </location>
</feature>
<dbReference type="Gene3D" id="2.30.30.60">
    <property type="match status" value="1"/>
</dbReference>
<keyword evidence="9" id="KW-1185">Reference proteome</keyword>
<feature type="transmembrane region" description="Helical" evidence="6">
    <location>
        <begin position="64"/>
        <end position="81"/>
    </location>
</feature>
<dbReference type="GO" id="GO:0008381">
    <property type="term" value="F:mechanosensitive monoatomic ion channel activity"/>
    <property type="evidence" value="ECO:0007669"/>
    <property type="project" value="InterPro"/>
</dbReference>
<dbReference type="SUPFAM" id="SSF50182">
    <property type="entry name" value="Sm-like ribonucleoproteins"/>
    <property type="match status" value="1"/>
</dbReference>
<dbReference type="InterPro" id="IPR011066">
    <property type="entry name" value="MscS_channel_C_sf"/>
</dbReference>
<dbReference type="Pfam" id="PF00924">
    <property type="entry name" value="MS_channel_2nd"/>
    <property type="match status" value="1"/>
</dbReference>
<comment type="subcellular location">
    <subcellularLocation>
        <location evidence="1">Cell membrane</location>
        <topology evidence="1">Multi-pass membrane protein</topology>
    </subcellularLocation>
</comment>
<dbReference type="AlphaFoldDB" id="A0A937DJ59"/>
<dbReference type="EMBL" id="JAERQG010000002">
    <property type="protein sequence ID" value="MBL0765665.1"/>
    <property type="molecule type" value="Genomic_DNA"/>
</dbReference>
<dbReference type="Gene3D" id="3.30.70.100">
    <property type="match status" value="1"/>
</dbReference>
<dbReference type="InterPro" id="IPR006685">
    <property type="entry name" value="MscS_channel_2nd"/>
</dbReference>
<sequence length="311" mass="36003">MLENLMQYVEEQWRISPDLQFKILYSLIAVLALIILRFIALRLIFKAFEDAKDRYLWKNGVKNAYYVLVIFILLNIWVDKIDSIGTFLGLVSAGLAIALQVPIVNIAAWMFIAIRKPFVVGDRIEIDGVAGDVIDIRFFQFTINEIGNWVESDQSTGRIIHIPNGEVFRVHQANYNQGFSHVWNEMSVLVTFESDWRKAKNILEAIVNSQVEELSFNAKRRLLEASKKFMIFYSNLTPIVYTSVKDSGVNLTIRYLTLPKKRRATEHAIWEEILDQFKQHDDIDFAYPTQRIYLNPQEGKPGTQVDPPRKS</sequence>
<dbReference type="InterPro" id="IPR023408">
    <property type="entry name" value="MscS_beta-dom_sf"/>
</dbReference>
<evidence type="ECO:0000256" key="1">
    <source>
        <dbReference type="ARBA" id="ARBA00004651"/>
    </source>
</evidence>
<evidence type="ECO:0000256" key="4">
    <source>
        <dbReference type="ARBA" id="ARBA00022989"/>
    </source>
</evidence>
<keyword evidence="3 6" id="KW-0812">Transmembrane</keyword>
<comment type="caution">
    <text evidence="8">The sequence shown here is derived from an EMBL/GenBank/DDBJ whole genome shotgun (WGS) entry which is preliminary data.</text>
</comment>
<feature type="domain" description="Mechanosensitive ion channel MscS" evidence="7">
    <location>
        <begin position="103"/>
        <end position="176"/>
    </location>
</feature>
<keyword evidence="5 6" id="KW-0472">Membrane</keyword>
<proteinExistence type="predicted"/>
<evidence type="ECO:0000256" key="5">
    <source>
        <dbReference type="ARBA" id="ARBA00023136"/>
    </source>
</evidence>
<dbReference type="SUPFAM" id="SSF82689">
    <property type="entry name" value="Mechanosensitive channel protein MscS (YggB), C-terminal domain"/>
    <property type="match status" value="1"/>
</dbReference>
<accession>A0A937DJ59</accession>
<protein>
    <submittedName>
        <fullName evidence="8">Mechanosensitive ion channel family protein</fullName>
    </submittedName>
</protein>
<name>A0A937DJ59_9BACT</name>
<dbReference type="InterPro" id="IPR045275">
    <property type="entry name" value="MscS_archaea/bacteria_type"/>
</dbReference>
<evidence type="ECO:0000256" key="2">
    <source>
        <dbReference type="ARBA" id="ARBA00022475"/>
    </source>
</evidence>
<evidence type="ECO:0000313" key="8">
    <source>
        <dbReference type="EMBL" id="MBL0765665.1"/>
    </source>
</evidence>
<feature type="transmembrane region" description="Helical" evidence="6">
    <location>
        <begin position="87"/>
        <end position="114"/>
    </location>
</feature>
<keyword evidence="2" id="KW-1003">Cell membrane</keyword>
<dbReference type="PANTHER" id="PTHR30221:SF1">
    <property type="entry name" value="SMALL-CONDUCTANCE MECHANOSENSITIVE CHANNEL"/>
    <property type="match status" value="1"/>
</dbReference>
<evidence type="ECO:0000256" key="6">
    <source>
        <dbReference type="SAM" id="Phobius"/>
    </source>
</evidence>
<keyword evidence="4 6" id="KW-1133">Transmembrane helix</keyword>
<dbReference type="PANTHER" id="PTHR30221">
    <property type="entry name" value="SMALL-CONDUCTANCE MECHANOSENSITIVE CHANNEL"/>
    <property type="match status" value="1"/>
</dbReference>
<reference evidence="8" key="1">
    <citation type="submission" date="2021-01" db="EMBL/GenBank/DDBJ databases">
        <title>Marivirga sp. nov., isolated from intertidal surface sediments.</title>
        <authorList>
            <person name="Zhang M."/>
        </authorList>
    </citation>
    <scope>NUCLEOTIDE SEQUENCE</scope>
    <source>
        <strain evidence="8">SM1354</strain>
    </source>
</reference>
<dbReference type="RefSeq" id="WP_201920741.1">
    <property type="nucleotide sequence ID" value="NZ_JAERQG010000002.1"/>
</dbReference>
<dbReference type="Proteomes" id="UP000642920">
    <property type="component" value="Unassembled WGS sequence"/>
</dbReference>
<evidence type="ECO:0000256" key="3">
    <source>
        <dbReference type="ARBA" id="ARBA00022692"/>
    </source>
</evidence>
<organism evidence="8 9">
    <name type="scientific">Marivirga atlantica</name>
    <dbReference type="NCBI Taxonomy" id="1548457"/>
    <lineage>
        <taxon>Bacteria</taxon>
        <taxon>Pseudomonadati</taxon>
        <taxon>Bacteroidota</taxon>
        <taxon>Cytophagia</taxon>
        <taxon>Cytophagales</taxon>
        <taxon>Marivirgaceae</taxon>
        <taxon>Marivirga</taxon>
    </lineage>
</organism>
<gene>
    <name evidence="8" type="ORF">JKP34_10410</name>
</gene>
<dbReference type="GO" id="GO:0005886">
    <property type="term" value="C:plasma membrane"/>
    <property type="evidence" value="ECO:0007669"/>
    <property type="project" value="UniProtKB-SubCell"/>
</dbReference>
<evidence type="ECO:0000259" key="7">
    <source>
        <dbReference type="Pfam" id="PF00924"/>
    </source>
</evidence>
<evidence type="ECO:0000313" key="9">
    <source>
        <dbReference type="Proteomes" id="UP000642920"/>
    </source>
</evidence>